<feature type="transmembrane region" description="Helical" evidence="2">
    <location>
        <begin position="1531"/>
        <end position="1551"/>
    </location>
</feature>
<sequence>MLFNVILLCNMFNYVLSNNISYLFNNKSNFKYLTLPESNLINKNPRIHPFVGFGCNEYNKNDNLNYLVTSSYHPNFGYSTQENYKCSYTKKYVEILKYNSTNNSNTNTLLIGENTNNYPDAIGGEGNDNIISCGIDTELDILYYITSNKYNCHENYKSDSSIVRINLTDFSFIDRTLFKNFNNKEPFSTSSYYEYKYLNAPSCNVLLEGDSLWIGFGTVYGGIWKLNISTTPIELLEQFQKSYMMRYENEFYMDDNSIQEYKTYIREIKRCFIIEELQKIYFIEDTGYNDAKVLIINYTQPLNDNTTSIKTLDGLNYISDIKLDTKNKNIYIITGSLNSELYKLDYTFNKQPLNTNCDIDFLKFPPEWGVITNIQIDTNTGYIYAIKSLRHQYNGIVRINMKDMTIDMDTEEFFKILIQYNQYSHYQYLQNTNISSMNLNDGKLYLVGNSQSWHSYLIEYDLFGCSKGRGFLNNTCNICLPGKFSNAVGGICIDCTSGYANENYESTFCDKCEKGKFTTGSHTIYCLDCPQGYYIELEGYDNCNSCQKGKYSITSASDTKDDCLNCDDGKISDVGEVSCDFCEIGKWAKNRVECISCSKGKFSNSLGLINDDECELCPIGKFNDELGLSNELDCKICENGKIGIVEGVHSNTSCVLCEVGKYKETLKSCEICPNGWVSNNIENKCDQCDTGKWALDKKQCIDCPKGTYSFNIGLTSSDECISCDIGKYQSNTGQITVNSCKTCENGKIGIIEGAYSKKYCVSCEVGKYKETLKSCEICPDGWISNNIENKCDQCDSGKWALDKKQCIDCPRGTYSFNTGLTSSDECVACSIGKYQTLISQITESSCETCENGKIGIIQGAHSNTSCVLCGVGKYKETLKSCEICPDGWISNNIENKCDQCDSGKWALDKKQCANCPKGTYSFNIGLISSDECILCEIGKYQPLKGQITENSCKTCENGKIGIIEGAHLNTSCVLCETGKYKNTLKSCVICPDGWISILERYDCDICPEGKYSNTYKNFCELCPIGRFNDKVGKNNINQCLNCGRGTWSNKIGQTTAMGCIGCNPGYYGDEIGMISLGSCKKCPAGLFNENAGLPSVNDCKECSTGRYSIDGSIYCLPCETGKYNIQTGSPNCLECPEGKFTANISSYICKNCPVNSEQNSNKTDCVCSTNKYNTNYNNDLNCIDCNNTFTCKIDTNIKTINIKKHYWRYSDLAIDIYKCKTRFACKGGIIKNSSDDLCNEGFKGPLCNVCEKGWAKDDGVCLKCPEDKGRTISLTIIIPIVSVIIIIFLIKTANPANNKKEEVNGVVKIFMNYAQVFSLASSFQINWPTLIRYLFERAKEFSSPRVSFYSSDCAIGWSYYDKLLVYLILPLFYIIGVTIFIFFISLCYCKRKKAKIKRMRTVKSQIELEAYEKNNPSCFKFFIAWEKTAIVVGTFLSWPTIVTKTLEVLNCEKIGEQYYLVKDYSVICYDSKHYTYLTVAYVSLILYGLGIPLLGFKLLYNYRYRLYDMQNRYDGSTPLSFLFLGYRENRWYYEFIIMGKKAGLILLSVFLKSYPRYQIIAASLLIQISFFLHVFLRPYDTITSYGLICNRLESISLLSLVMTLSTGLFFGTIDSGYQLGTFEDILIVILILINGGISLYFLIYFIRLGLKSTKNHLREYLDKNFKMNKIPFLLRCCNISQQNLQALRYWANDIDDEDYGISLKNNIEKEIFANYFKEKKNKLNILNEKFDGIKQRRLSVQLDKLRSNIQVMEKERCWQTIQNNRLYGTLKNIIMINKSKLSEEEQKDIKDIFKFYVNQGIHYNVKMNNLYMNELTGMIDSPRNIAITNEIIQQNSALLNHLSNNDISGNISGNIYENDISLNNTFIEINDYLYDSDTSDNGDAVFVDLNKDIII</sequence>
<keyword evidence="2" id="KW-0812">Transmembrane</keyword>
<reference evidence="3" key="1">
    <citation type="journal article" date="2020" name="Nature">
        <title>Giant virus diversity and host interactions through global metagenomics.</title>
        <authorList>
            <person name="Schulz F."/>
            <person name="Roux S."/>
            <person name="Paez-Espino D."/>
            <person name="Jungbluth S."/>
            <person name="Walsh D.A."/>
            <person name="Denef V.J."/>
            <person name="McMahon K.D."/>
            <person name="Konstantinidis K.T."/>
            <person name="Eloe-Fadrosh E.A."/>
            <person name="Kyrpides N.C."/>
            <person name="Woyke T."/>
        </authorList>
    </citation>
    <scope>NUCLEOTIDE SEQUENCE</scope>
    <source>
        <strain evidence="3">GVMAG-S-1017745-26</strain>
    </source>
</reference>
<evidence type="ECO:0008006" key="4">
    <source>
        <dbReference type="Google" id="ProtNLM"/>
    </source>
</evidence>
<dbReference type="PANTHER" id="PTHR46967">
    <property type="entry name" value="INSULIN-LIKE GROWTH FACTOR BINDING PROTEIN,N-TERMINAL"/>
    <property type="match status" value="1"/>
</dbReference>
<dbReference type="Gene3D" id="2.10.50.10">
    <property type="entry name" value="Tumor Necrosis Factor Receptor, subunit A, domain 2"/>
    <property type="match status" value="6"/>
</dbReference>
<feature type="transmembrane region" description="Helical" evidence="2">
    <location>
        <begin position="1557"/>
        <end position="1575"/>
    </location>
</feature>
<dbReference type="SUPFAM" id="SSF57184">
    <property type="entry name" value="Growth factor receptor domain"/>
    <property type="match status" value="5"/>
</dbReference>
<proteinExistence type="predicted"/>
<organism evidence="3">
    <name type="scientific">viral metagenome</name>
    <dbReference type="NCBI Taxonomy" id="1070528"/>
    <lineage>
        <taxon>unclassified sequences</taxon>
        <taxon>metagenomes</taxon>
        <taxon>organismal metagenomes</taxon>
    </lineage>
</organism>
<evidence type="ECO:0000256" key="1">
    <source>
        <dbReference type="SAM" id="Coils"/>
    </source>
</evidence>
<feature type="transmembrane region" description="Helical" evidence="2">
    <location>
        <begin position="1271"/>
        <end position="1290"/>
    </location>
</feature>
<evidence type="ECO:0000313" key="3">
    <source>
        <dbReference type="EMBL" id="QHU35272.1"/>
    </source>
</evidence>
<dbReference type="SMART" id="SM00261">
    <property type="entry name" value="FU"/>
    <property type="match status" value="7"/>
</dbReference>
<accession>A0A6C0M185</accession>
<keyword evidence="1" id="KW-0175">Coiled coil</keyword>
<feature type="transmembrane region" description="Helical" evidence="2">
    <location>
        <begin position="1479"/>
        <end position="1500"/>
    </location>
</feature>
<feature type="transmembrane region" description="Helical" evidence="2">
    <location>
        <begin position="1364"/>
        <end position="1389"/>
    </location>
</feature>
<dbReference type="InterPro" id="IPR006212">
    <property type="entry name" value="Furin_repeat"/>
</dbReference>
<feature type="transmembrane region" description="Helical" evidence="2">
    <location>
        <begin position="1595"/>
        <end position="1613"/>
    </location>
</feature>
<keyword evidence="2" id="KW-1133">Transmembrane helix</keyword>
<feature type="transmembrane region" description="Helical" evidence="2">
    <location>
        <begin position="1421"/>
        <end position="1441"/>
    </location>
</feature>
<dbReference type="EMBL" id="MN740585">
    <property type="protein sequence ID" value="QHU35272.1"/>
    <property type="molecule type" value="Genomic_DNA"/>
</dbReference>
<feature type="coiled-coil region" evidence="1">
    <location>
        <begin position="1716"/>
        <end position="1755"/>
    </location>
</feature>
<feature type="transmembrane region" description="Helical" evidence="2">
    <location>
        <begin position="1310"/>
        <end position="1327"/>
    </location>
</feature>
<evidence type="ECO:0000256" key="2">
    <source>
        <dbReference type="SAM" id="Phobius"/>
    </source>
</evidence>
<feature type="transmembrane region" description="Helical" evidence="2">
    <location>
        <begin position="1625"/>
        <end position="1646"/>
    </location>
</feature>
<keyword evidence="2" id="KW-0472">Membrane</keyword>
<dbReference type="PANTHER" id="PTHR46967:SF2">
    <property type="entry name" value="SUSHI, VON WILLEBRAND FACTOR TYPE A, EGF AND PENTRAXIN DOMAIN-CONTAINING PROTEIN 1-LIKE"/>
    <property type="match status" value="1"/>
</dbReference>
<dbReference type="SUPFAM" id="SSF63825">
    <property type="entry name" value="YWTD domain"/>
    <property type="match status" value="1"/>
</dbReference>
<protein>
    <recommendedName>
        <fullName evidence="4">Tyrosine-protein kinase ephrin type A/B receptor-like domain-containing protein</fullName>
    </recommendedName>
</protein>
<dbReference type="InterPro" id="IPR009030">
    <property type="entry name" value="Growth_fac_rcpt_cys_sf"/>
</dbReference>
<name>A0A6C0M185_9ZZZZ</name>
<dbReference type="SMART" id="SM01411">
    <property type="entry name" value="Ephrin_rec_like"/>
    <property type="match status" value="13"/>
</dbReference>